<organism evidence="2 3">
    <name type="scientific">Tsukamurella asaccharolytica</name>
    <dbReference type="NCBI Taxonomy" id="2592067"/>
    <lineage>
        <taxon>Bacteria</taxon>
        <taxon>Bacillati</taxon>
        <taxon>Actinomycetota</taxon>
        <taxon>Actinomycetes</taxon>
        <taxon>Mycobacteriales</taxon>
        <taxon>Tsukamurellaceae</taxon>
        <taxon>Tsukamurella</taxon>
    </lineage>
</organism>
<dbReference type="Proteomes" id="UP000317291">
    <property type="component" value="Unassembled WGS sequence"/>
</dbReference>
<dbReference type="RefSeq" id="WP_146559904.1">
    <property type="nucleotide sequence ID" value="NZ_VIGW01000002.1"/>
</dbReference>
<protein>
    <submittedName>
        <fullName evidence="2">Uncharacterized protein</fullName>
    </submittedName>
</protein>
<gene>
    <name evidence="2" type="ORF">FK529_04915</name>
</gene>
<feature type="region of interest" description="Disordered" evidence="1">
    <location>
        <begin position="65"/>
        <end position="95"/>
    </location>
</feature>
<proteinExistence type="predicted"/>
<name>A0A5C5RDP6_9ACTN</name>
<feature type="compositionally biased region" description="Low complexity" evidence="1">
    <location>
        <begin position="75"/>
        <end position="86"/>
    </location>
</feature>
<keyword evidence="3" id="KW-1185">Reference proteome</keyword>
<dbReference type="EMBL" id="VIGW01000002">
    <property type="protein sequence ID" value="TWS20684.1"/>
    <property type="molecule type" value="Genomic_DNA"/>
</dbReference>
<comment type="caution">
    <text evidence="2">The sequence shown here is derived from an EMBL/GenBank/DDBJ whole genome shotgun (WGS) entry which is preliminary data.</text>
</comment>
<dbReference type="AlphaFoldDB" id="A0A5C5RDP6"/>
<reference evidence="2 3" key="1">
    <citation type="submission" date="2019-06" db="EMBL/GenBank/DDBJ databases">
        <title>Tsukamurella conjunctivitidis sp. nov., Tsukamurella assacharolytica sp. nov. and Tsukamurella sputae sp. nov. isolated from patients with conjunctivitis, bacteraemia (lymphoma) and respiratory infection (sputum) in Hong Kong.</title>
        <authorList>
            <person name="Teng J.L.L."/>
            <person name="Lee H.H."/>
            <person name="Fong J.Y.H."/>
            <person name="Fok K.M.N."/>
            <person name="Lau S.K.P."/>
            <person name="Woo P.C.Y."/>
        </authorList>
    </citation>
    <scope>NUCLEOTIDE SEQUENCE [LARGE SCALE GENOMIC DNA]</scope>
    <source>
        <strain evidence="2 3">HKU71</strain>
    </source>
</reference>
<evidence type="ECO:0000313" key="3">
    <source>
        <dbReference type="Proteomes" id="UP000317291"/>
    </source>
</evidence>
<evidence type="ECO:0000313" key="2">
    <source>
        <dbReference type="EMBL" id="TWS20684.1"/>
    </source>
</evidence>
<sequence>MAEKNETAAAVADLIEHEVEHEVEQALVEFCKRLSAKLAERQGVDPRLTVATERSAFMNARITRRRGITKERAAPKPSRPSMPSMPYLGDAMRQS</sequence>
<accession>A0A5C5RDP6</accession>
<evidence type="ECO:0000256" key="1">
    <source>
        <dbReference type="SAM" id="MobiDB-lite"/>
    </source>
</evidence>